<sequence>MHQRTTIRAAIAAALGAVAPVTANRDDPLPADALPCIGLFTPDETAQELTMGSRRQLRRLELYVDGYVRADGTAGDLDDRLDAMALRIEQAMAAGRRFGGLVDRIELLRTVTDRLTSGELKAGVTRLQFAVTYQTGFGQPDA</sequence>
<organism evidence="1 2">
    <name type="scientific">Azospirillum thiophilum</name>
    <dbReference type="NCBI Taxonomy" id="528244"/>
    <lineage>
        <taxon>Bacteria</taxon>
        <taxon>Pseudomonadati</taxon>
        <taxon>Pseudomonadota</taxon>
        <taxon>Alphaproteobacteria</taxon>
        <taxon>Rhodospirillales</taxon>
        <taxon>Azospirillaceae</taxon>
        <taxon>Azospirillum</taxon>
    </lineage>
</organism>
<evidence type="ECO:0000313" key="2">
    <source>
        <dbReference type="Proteomes" id="UP000069935"/>
    </source>
</evidence>
<keyword evidence="2" id="KW-1185">Reference proteome</keyword>
<dbReference type="InterPro" id="IPR038512">
    <property type="entry name" value="GpU-like_sf"/>
</dbReference>
<reference evidence="2" key="1">
    <citation type="submission" date="2015-08" db="EMBL/GenBank/DDBJ databases">
        <title>Complete Genome Sequence of Azospirillum thiophilum BV-S.</title>
        <authorList>
            <person name="Fomenkov A."/>
            <person name="Vincze T."/>
            <person name="Grabovich M."/>
            <person name="Dubinina G."/>
            <person name="Orlova M."/>
            <person name="Belousova E."/>
            <person name="Roberts R.J."/>
        </authorList>
    </citation>
    <scope>NUCLEOTIDE SEQUENCE [LARGE SCALE GENOMIC DNA]</scope>
    <source>
        <strain evidence="2">BV-S</strain>
    </source>
</reference>
<accession>A0AAC8VXM2</accession>
<gene>
    <name evidence="1" type="ORF">AL072_09670</name>
</gene>
<protein>
    <submittedName>
        <fullName evidence="1">Uncharacterized protein</fullName>
    </submittedName>
</protein>
<evidence type="ECO:0000313" key="1">
    <source>
        <dbReference type="EMBL" id="ALG71135.1"/>
    </source>
</evidence>
<proteinExistence type="predicted"/>
<dbReference type="RefSeq" id="WP_045580508.1">
    <property type="nucleotide sequence ID" value="NZ_CP012401.1"/>
</dbReference>
<dbReference type="AlphaFoldDB" id="A0AAC8VXM2"/>
<name>A0AAC8VXM2_9PROT</name>
<dbReference type="KEGG" id="ati:AL072_09670"/>
<dbReference type="Proteomes" id="UP000069935">
    <property type="component" value="Chromosome 1"/>
</dbReference>
<dbReference type="Gene3D" id="3.30.70.1700">
    <property type="entry name" value="Phage minor tail protein U"/>
    <property type="match status" value="1"/>
</dbReference>
<reference evidence="1 2" key="2">
    <citation type="journal article" date="2016" name="Genome Announc.">
        <title>Complete Genome Sequence of a Strain of Azospirillum thiophilum Isolated from a Sulfide Spring.</title>
        <authorList>
            <person name="Fomenkov A."/>
            <person name="Vincze T."/>
            <person name="Grabovich M."/>
            <person name="Anton B.P."/>
            <person name="Dubinina G."/>
            <person name="Orlova M."/>
            <person name="Belousova E."/>
            <person name="Roberts R.J."/>
        </authorList>
    </citation>
    <scope>NUCLEOTIDE SEQUENCE [LARGE SCALE GENOMIC DNA]</scope>
    <source>
        <strain evidence="1 2">BV-S</strain>
    </source>
</reference>
<dbReference type="EMBL" id="CP012401">
    <property type="protein sequence ID" value="ALG71135.1"/>
    <property type="molecule type" value="Genomic_DNA"/>
</dbReference>